<comment type="function">
    <text evidence="6">Catalyzes the phosphorylation of pantothenate (Pan), the first step in CoA biosynthesis.</text>
</comment>
<evidence type="ECO:0000256" key="3">
    <source>
        <dbReference type="ARBA" id="ARBA00022741"/>
    </source>
</evidence>
<keyword evidence="8" id="KW-1185">Reference proteome</keyword>
<dbReference type="GO" id="GO:0046872">
    <property type="term" value="F:metal ion binding"/>
    <property type="evidence" value="ECO:0007669"/>
    <property type="project" value="UniProtKB-KW"/>
</dbReference>
<keyword evidence="6" id="KW-0630">Potassium</keyword>
<keyword evidence="4 6" id="KW-0418">Kinase</keyword>
<keyword evidence="2 6" id="KW-0808">Transferase</keyword>
<accession>A0A9X1FMY7</accession>
<dbReference type="GO" id="GO:0005737">
    <property type="term" value="C:cytoplasm"/>
    <property type="evidence" value="ECO:0007669"/>
    <property type="project" value="UniProtKB-SubCell"/>
</dbReference>
<dbReference type="GO" id="GO:0004594">
    <property type="term" value="F:pantothenate kinase activity"/>
    <property type="evidence" value="ECO:0007669"/>
    <property type="project" value="UniProtKB-UniRule"/>
</dbReference>
<organism evidence="7 8">
    <name type="scientific">Halomarinibacterium sedimenti</name>
    <dbReference type="NCBI Taxonomy" id="2857106"/>
    <lineage>
        <taxon>Bacteria</taxon>
        <taxon>Pseudomonadati</taxon>
        <taxon>Bacteroidota</taxon>
        <taxon>Flavobacteriia</taxon>
        <taxon>Flavobacteriales</taxon>
        <taxon>Flavobacteriaceae</taxon>
        <taxon>Halomarinibacterium</taxon>
    </lineage>
</organism>
<comment type="subunit">
    <text evidence="6">Homodimer.</text>
</comment>
<dbReference type="GO" id="GO:0005524">
    <property type="term" value="F:ATP binding"/>
    <property type="evidence" value="ECO:0007669"/>
    <property type="project" value="UniProtKB-UniRule"/>
</dbReference>
<name>A0A9X1FMY7_9FLAO</name>
<keyword evidence="3 6" id="KW-0547">Nucleotide-binding</keyword>
<comment type="catalytic activity">
    <reaction evidence="6">
        <text>(R)-pantothenate + ATP = (R)-4'-phosphopantothenate + ADP + H(+)</text>
        <dbReference type="Rhea" id="RHEA:16373"/>
        <dbReference type="ChEBI" id="CHEBI:10986"/>
        <dbReference type="ChEBI" id="CHEBI:15378"/>
        <dbReference type="ChEBI" id="CHEBI:29032"/>
        <dbReference type="ChEBI" id="CHEBI:30616"/>
        <dbReference type="ChEBI" id="CHEBI:456216"/>
        <dbReference type="EC" id="2.7.1.33"/>
    </reaction>
</comment>
<dbReference type="RefSeq" id="WP_219050744.1">
    <property type="nucleotide sequence ID" value="NZ_JAHWDP010000001.1"/>
</dbReference>
<comment type="caution">
    <text evidence="7">The sequence shown here is derived from an EMBL/GenBank/DDBJ whole genome shotgun (WGS) entry which is preliminary data.</text>
</comment>
<protein>
    <recommendedName>
        <fullName evidence="6">Type III pantothenate kinase</fullName>
        <ecNumber evidence="6">2.7.1.33</ecNumber>
    </recommendedName>
    <alternativeName>
        <fullName evidence="6">PanK-III</fullName>
    </alternativeName>
    <alternativeName>
        <fullName evidence="6">Pantothenic acid kinase</fullName>
    </alternativeName>
</protein>
<comment type="similarity">
    <text evidence="6">Belongs to the type III pantothenate kinase family.</text>
</comment>
<gene>
    <name evidence="6" type="primary">coaX</name>
    <name evidence="7" type="ORF">KXJ69_01975</name>
</gene>
<dbReference type="InterPro" id="IPR004619">
    <property type="entry name" value="Type_III_PanK"/>
</dbReference>
<feature type="binding site" evidence="6">
    <location>
        <position position="120"/>
    </location>
    <ligand>
        <name>ATP</name>
        <dbReference type="ChEBI" id="CHEBI:30616"/>
    </ligand>
</feature>
<proteinExistence type="inferred from homology"/>
<dbReference type="NCBIfam" id="TIGR00671">
    <property type="entry name" value="baf"/>
    <property type="match status" value="1"/>
</dbReference>
<dbReference type="Pfam" id="PF03309">
    <property type="entry name" value="Pan_kinase"/>
    <property type="match status" value="1"/>
</dbReference>
<dbReference type="PANTHER" id="PTHR34265">
    <property type="entry name" value="TYPE III PANTOTHENATE KINASE"/>
    <property type="match status" value="1"/>
</dbReference>
<keyword evidence="6" id="KW-0963">Cytoplasm</keyword>
<keyword evidence="6" id="KW-0479">Metal-binding</keyword>
<dbReference type="Proteomes" id="UP001138686">
    <property type="component" value="Unassembled WGS sequence"/>
</dbReference>
<evidence type="ECO:0000256" key="1">
    <source>
        <dbReference type="ARBA" id="ARBA00004496"/>
    </source>
</evidence>
<sequence>MNVIVDVGNSFLKLAVFDKEKLVEKKAVSVEDFPSQLKSLQKAFPNLNHAIVSSVGNFAEEHLSLLKNQMEVHTLSHASKLPFINKYETPTTLGVDRIALVSAAAFQFPKKNVLIIDAGSCITYDFLNAKNEYLGGAISPGISMRYKAMNTFTANLPLIEKKNPEKLIGNSTQSSMNVGVVIGVVNEIEGFISAYKTEFSDLTTILTGGDTHFLLDSIKNDIFANSNFLLEGLNHILEINKDSF</sequence>
<comment type="subcellular location">
    <subcellularLocation>
        <location evidence="1 6">Cytoplasm</location>
    </subcellularLocation>
</comment>
<dbReference type="HAMAP" id="MF_01274">
    <property type="entry name" value="Pantothen_kinase_3"/>
    <property type="match status" value="1"/>
</dbReference>
<comment type="pathway">
    <text evidence="6">Cofactor biosynthesis; coenzyme A biosynthesis; CoA from (R)-pantothenate: step 1/5.</text>
</comment>
<feature type="binding site" evidence="6">
    <location>
        <begin position="94"/>
        <end position="97"/>
    </location>
    <ligand>
        <name>substrate</name>
    </ligand>
</feature>
<evidence type="ECO:0000256" key="6">
    <source>
        <dbReference type="HAMAP-Rule" id="MF_01274"/>
    </source>
</evidence>
<dbReference type="PANTHER" id="PTHR34265:SF1">
    <property type="entry name" value="TYPE III PANTOTHENATE KINASE"/>
    <property type="match status" value="1"/>
</dbReference>
<dbReference type="EMBL" id="JAHWDP010000001">
    <property type="protein sequence ID" value="MBW2936854.1"/>
    <property type="molecule type" value="Genomic_DNA"/>
</dbReference>
<evidence type="ECO:0000256" key="4">
    <source>
        <dbReference type="ARBA" id="ARBA00022777"/>
    </source>
</evidence>
<dbReference type="EC" id="2.7.1.33" evidence="6"/>
<dbReference type="AlphaFoldDB" id="A0A9X1FMY7"/>
<feature type="binding site" evidence="6">
    <location>
        <position position="117"/>
    </location>
    <ligand>
        <name>K(+)</name>
        <dbReference type="ChEBI" id="CHEBI:29103"/>
    </ligand>
</feature>
<dbReference type="NCBIfam" id="NF009853">
    <property type="entry name" value="PRK13320.1-5"/>
    <property type="match status" value="1"/>
</dbReference>
<evidence type="ECO:0000313" key="7">
    <source>
        <dbReference type="EMBL" id="MBW2936854.1"/>
    </source>
</evidence>
<evidence type="ECO:0000256" key="2">
    <source>
        <dbReference type="ARBA" id="ARBA00022679"/>
    </source>
</evidence>
<dbReference type="GO" id="GO:0015937">
    <property type="term" value="P:coenzyme A biosynthetic process"/>
    <property type="evidence" value="ECO:0007669"/>
    <property type="project" value="UniProtKB-UniRule"/>
</dbReference>
<feature type="active site" description="Proton acceptor" evidence="6">
    <location>
        <position position="96"/>
    </location>
</feature>
<feature type="binding site" evidence="6">
    <location>
        <begin position="6"/>
        <end position="13"/>
    </location>
    <ligand>
        <name>ATP</name>
        <dbReference type="ChEBI" id="CHEBI:30616"/>
    </ligand>
</feature>
<evidence type="ECO:0000313" key="8">
    <source>
        <dbReference type="Proteomes" id="UP001138686"/>
    </source>
</evidence>
<evidence type="ECO:0000256" key="5">
    <source>
        <dbReference type="ARBA" id="ARBA00022840"/>
    </source>
</evidence>
<reference evidence="7" key="1">
    <citation type="submission" date="2021-07" db="EMBL/GenBank/DDBJ databases">
        <title>Aureisphaera sp. CAU 1614 isolated from sea sediment.</title>
        <authorList>
            <person name="Kim W."/>
        </authorList>
    </citation>
    <scope>NUCLEOTIDE SEQUENCE</scope>
    <source>
        <strain evidence="7">CAU 1614</strain>
    </source>
</reference>
<comment type="cofactor">
    <cofactor evidence="6">
        <name>NH4(+)</name>
        <dbReference type="ChEBI" id="CHEBI:28938"/>
    </cofactor>
    <cofactor evidence="6">
        <name>K(+)</name>
        <dbReference type="ChEBI" id="CHEBI:29103"/>
    </cofactor>
    <text evidence="6">A monovalent cation. Ammonium or potassium.</text>
</comment>
<feature type="binding site" evidence="6">
    <location>
        <position position="172"/>
    </location>
    <ligand>
        <name>substrate</name>
    </ligand>
</feature>
<feature type="binding site" evidence="6">
    <location>
        <position position="87"/>
    </location>
    <ligand>
        <name>substrate</name>
    </ligand>
</feature>
<dbReference type="CDD" id="cd24015">
    <property type="entry name" value="ASKHA_NBD_PanK-III"/>
    <property type="match status" value="1"/>
</dbReference>
<keyword evidence="5 6" id="KW-0067">ATP-binding</keyword>
<keyword evidence="6" id="KW-0173">Coenzyme A biosynthesis</keyword>